<protein>
    <submittedName>
        <fullName evidence="1">Uncharacterized protein</fullName>
    </submittedName>
</protein>
<keyword evidence="2" id="KW-1185">Reference proteome</keyword>
<proteinExistence type="predicted"/>
<reference evidence="1 2" key="1">
    <citation type="submission" date="2018-06" db="EMBL/GenBank/DDBJ databases">
        <title>Genomic Encyclopedia of Archaeal and Bacterial Type Strains, Phase II (KMG-II): from individual species to whole genera.</title>
        <authorList>
            <person name="Goeker M."/>
        </authorList>
    </citation>
    <scope>NUCLEOTIDE SEQUENCE [LARGE SCALE GENOMIC DNA]</scope>
    <source>
        <strain evidence="1 2">DSM 6779</strain>
    </source>
</reference>
<dbReference type="AlphaFoldDB" id="A0A2W7PVV8"/>
<evidence type="ECO:0000313" key="2">
    <source>
        <dbReference type="Proteomes" id="UP000249239"/>
    </source>
</evidence>
<accession>A0A2W7PVV8</accession>
<gene>
    <name evidence="1" type="ORF">LX69_02577</name>
</gene>
<sequence length="132" mass="15189">MDQTKEIYTTNLNPFPHLIIRFMIYRLLLFTNDIEWDQHIQTNLQSPSHSVLRMDDALQNEQCAVSNDNISVPTDQVSVPGQQFSLPKGKIAVRNPQISVPSEHISLRNRNISLPKGNEQDFRTAICRCEEK</sequence>
<name>A0A2W7PVV8_9BACT</name>
<dbReference type="RefSeq" id="WP_146260732.1">
    <property type="nucleotide sequence ID" value="NZ_QKZK01000023.1"/>
</dbReference>
<dbReference type="Proteomes" id="UP000249239">
    <property type="component" value="Unassembled WGS sequence"/>
</dbReference>
<comment type="caution">
    <text evidence="1">The sequence shown here is derived from an EMBL/GenBank/DDBJ whole genome shotgun (WGS) entry which is preliminary data.</text>
</comment>
<dbReference type="EMBL" id="QKZK01000023">
    <property type="protein sequence ID" value="PZX13719.1"/>
    <property type="molecule type" value="Genomic_DNA"/>
</dbReference>
<evidence type="ECO:0000313" key="1">
    <source>
        <dbReference type="EMBL" id="PZX13719.1"/>
    </source>
</evidence>
<organism evidence="1 2">
    <name type="scientific">Breznakibacter xylanolyticus</name>
    <dbReference type="NCBI Taxonomy" id="990"/>
    <lineage>
        <taxon>Bacteria</taxon>
        <taxon>Pseudomonadati</taxon>
        <taxon>Bacteroidota</taxon>
        <taxon>Bacteroidia</taxon>
        <taxon>Marinilabiliales</taxon>
        <taxon>Marinilabiliaceae</taxon>
        <taxon>Breznakibacter</taxon>
    </lineage>
</organism>